<reference evidence="13" key="2">
    <citation type="submission" date="2015-01" db="EMBL/GenBank/DDBJ databases">
        <title>Evolutionary Origins and Diversification of the Mycorrhizal Mutualists.</title>
        <authorList>
            <consortium name="DOE Joint Genome Institute"/>
            <consortium name="Mycorrhizal Genomics Consortium"/>
            <person name="Kohler A."/>
            <person name="Kuo A."/>
            <person name="Nagy L.G."/>
            <person name="Floudas D."/>
            <person name="Copeland A."/>
            <person name="Barry K.W."/>
            <person name="Cichocki N."/>
            <person name="Veneault-Fourrey C."/>
            <person name="LaButti K."/>
            <person name="Lindquist E.A."/>
            <person name="Lipzen A."/>
            <person name="Lundell T."/>
            <person name="Morin E."/>
            <person name="Murat C."/>
            <person name="Riley R."/>
            <person name="Ohm R."/>
            <person name="Sun H."/>
            <person name="Tunlid A."/>
            <person name="Henrissat B."/>
            <person name="Grigoriev I.V."/>
            <person name="Hibbett D.S."/>
            <person name="Martin F."/>
        </authorList>
    </citation>
    <scope>NUCLEOTIDE SEQUENCE [LARGE SCALE GENOMIC DNA]</scope>
    <source>
        <strain evidence="13">MUT 4182</strain>
    </source>
</reference>
<keyword evidence="9 11" id="KW-0472">Membrane</keyword>
<organism evidence="12 13">
    <name type="scientific">Tulasnella calospora MUT 4182</name>
    <dbReference type="NCBI Taxonomy" id="1051891"/>
    <lineage>
        <taxon>Eukaryota</taxon>
        <taxon>Fungi</taxon>
        <taxon>Dikarya</taxon>
        <taxon>Basidiomycota</taxon>
        <taxon>Agaricomycotina</taxon>
        <taxon>Agaricomycetes</taxon>
        <taxon>Cantharellales</taxon>
        <taxon>Tulasnellaceae</taxon>
        <taxon>Tulasnella</taxon>
    </lineage>
</organism>
<keyword evidence="8" id="KW-0333">Golgi apparatus</keyword>
<feature type="region of interest" description="Disordered" evidence="10">
    <location>
        <begin position="819"/>
        <end position="885"/>
    </location>
</feature>
<dbReference type="STRING" id="1051891.A0A0C3QH62"/>
<evidence type="ECO:0000256" key="9">
    <source>
        <dbReference type="ARBA" id="ARBA00023136"/>
    </source>
</evidence>
<feature type="compositionally biased region" description="Low complexity" evidence="10">
    <location>
        <begin position="380"/>
        <end position="390"/>
    </location>
</feature>
<keyword evidence="4" id="KW-0808">Transferase</keyword>
<dbReference type="GO" id="GO:0051072">
    <property type="term" value="P:4,6-pyruvylated galactose residue biosynthetic process"/>
    <property type="evidence" value="ECO:0007669"/>
    <property type="project" value="TreeGrafter"/>
</dbReference>
<gene>
    <name evidence="12" type="ORF">M407DRAFT_24861</name>
</gene>
<keyword evidence="7 11" id="KW-1133">Transmembrane helix</keyword>
<feature type="compositionally biased region" description="Acidic residues" evidence="10">
    <location>
        <begin position="855"/>
        <end position="874"/>
    </location>
</feature>
<evidence type="ECO:0008006" key="14">
    <source>
        <dbReference type="Google" id="ProtNLM"/>
    </source>
</evidence>
<dbReference type="PANTHER" id="PTHR11214">
    <property type="entry name" value="BETA-1,3-N-ACETYLGLUCOSAMINYLTRANSFERASE"/>
    <property type="match status" value="1"/>
</dbReference>
<evidence type="ECO:0000256" key="5">
    <source>
        <dbReference type="ARBA" id="ARBA00022692"/>
    </source>
</evidence>
<dbReference type="GO" id="GO:0016758">
    <property type="term" value="F:hexosyltransferase activity"/>
    <property type="evidence" value="ECO:0007669"/>
    <property type="project" value="InterPro"/>
</dbReference>
<keyword evidence="5 11" id="KW-0812">Transmembrane</keyword>
<dbReference type="EMBL" id="KN823035">
    <property type="protein sequence ID" value="KIO25806.1"/>
    <property type="molecule type" value="Genomic_DNA"/>
</dbReference>
<feature type="compositionally biased region" description="Low complexity" evidence="10">
    <location>
        <begin position="11"/>
        <end position="21"/>
    </location>
</feature>
<dbReference type="GO" id="GO:0000139">
    <property type="term" value="C:Golgi membrane"/>
    <property type="evidence" value="ECO:0007669"/>
    <property type="project" value="UniProtKB-SubCell"/>
</dbReference>
<feature type="compositionally biased region" description="Acidic residues" evidence="10">
    <location>
        <begin position="29"/>
        <end position="38"/>
    </location>
</feature>
<evidence type="ECO:0000313" key="13">
    <source>
        <dbReference type="Proteomes" id="UP000054248"/>
    </source>
</evidence>
<dbReference type="Proteomes" id="UP000054248">
    <property type="component" value="Unassembled WGS sequence"/>
</dbReference>
<evidence type="ECO:0000256" key="10">
    <source>
        <dbReference type="SAM" id="MobiDB-lite"/>
    </source>
</evidence>
<dbReference type="PANTHER" id="PTHR11214:SF333">
    <property type="entry name" value="GLYCOSYLTRANSFERASE FAMILY 31 PROTEIN"/>
    <property type="match status" value="1"/>
</dbReference>
<feature type="region of interest" description="Disordered" evidence="10">
    <location>
        <begin position="753"/>
        <end position="783"/>
    </location>
</feature>
<keyword evidence="13" id="KW-1185">Reference proteome</keyword>
<protein>
    <recommendedName>
        <fullName evidence="14">Glycosyltransferase family 31 protein</fullName>
    </recommendedName>
</protein>
<evidence type="ECO:0000256" key="11">
    <source>
        <dbReference type="SAM" id="Phobius"/>
    </source>
</evidence>
<dbReference type="InterPro" id="IPR002659">
    <property type="entry name" value="Glyco_trans_31"/>
</dbReference>
<feature type="compositionally biased region" description="Low complexity" evidence="10">
    <location>
        <begin position="334"/>
        <end position="366"/>
    </location>
</feature>
<feature type="region of interest" description="Disordered" evidence="10">
    <location>
        <begin position="616"/>
        <end position="664"/>
    </location>
</feature>
<feature type="compositionally biased region" description="Basic and acidic residues" evidence="10">
    <location>
        <begin position="39"/>
        <end position="51"/>
    </location>
</feature>
<reference evidence="12 13" key="1">
    <citation type="submission" date="2014-04" db="EMBL/GenBank/DDBJ databases">
        <authorList>
            <consortium name="DOE Joint Genome Institute"/>
            <person name="Kuo A."/>
            <person name="Girlanda M."/>
            <person name="Perotto S."/>
            <person name="Kohler A."/>
            <person name="Nagy L.G."/>
            <person name="Floudas D."/>
            <person name="Copeland A."/>
            <person name="Barry K.W."/>
            <person name="Cichocki N."/>
            <person name="Veneault-Fourrey C."/>
            <person name="LaButti K."/>
            <person name="Lindquist E.A."/>
            <person name="Lipzen A."/>
            <person name="Lundell T."/>
            <person name="Morin E."/>
            <person name="Murat C."/>
            <person name="Sun H."/>
            <person name="Tunlid A."/>
            <person name="Henrissat B."/>
            <person name="Grigoriev I.V."/>
            <person name="Hibbett D.S."/>
            <person name="Martin F."/>
            <person name="Nordberg H.P."/>
            <person name="Cantor M.N."/>
            <person name="Hua S.X."/>
        </authorList>
    </citation>
    <scope>NUCLEOTIDE SEQUENCE [LARGE SCALE GENOMIC DNA]</scope>
    <source>
        <strain evidence="12 13">MUT 4182</strain>
    </source>
</reference>
<evidence type="ECO:0000256" key="7">
    <source>
        <dbReference type="ARBA" id="ARBA00022989"/>
    </source>
</evidence>
<keyword evidence="6" id="KW-0735">Signal-anchor</keyword>
<accession>A0A0C3QH62</accession>
<evidence type="ECO:0000256" key="2">
    <source>
        <dbReference type="ARBA" id="ARBA00008661"/>
    </source>
</evidence>
<feature type="region of interest" description="Disordered" evidence="10">
    <location>
        <begin position="316"/>
        <end position="433"/>
    </location>
</feature>
<feature type="compositionally biased region" description="Pro residues" evidence="10">
    <location>
        <begin position="650"/>
        <end position="664"/>
    </location>
</feature>
<name>A0A0C3QH62_9AGAM</name>
<evidence type="ECO:0000256" key="3">
    <source>
        <dbReference type="ARBA" id="ARBA00022676"/>
    </source>
</evidence>
<sequence>MPSIPFRWFTSSSSRPSSPLPGYTFVPYNDDDESSADDPNERERSSNEDITHGLGFSMARRSSSQGQLLLPRVGSFIVSAATSAANSPYPSRPASPAPTPLQSIPLYTSTSEDEPSSPFVLGAGRRRKWWPRRRKREPLRKWKRILHRIVKHPLFPTQPLTILLTLLLLTTLALLITLSLIYILNPDKWALPWRQYCSHESATSFPPANFEYLPPAGVFLGVFSMDAAVERRMLVRTSWASHVRSRGMDGATDRTVVRFILGRPRPEWERRVALEMQVYNDIIILPVPENMNNGKTHAYFTWAHLNALVPPPNTNHTFNPVHRLPAPPSPLSPKPTSGTSSSPEAEIESSTDASATATSSTSPAESTETDDSAREPQLPAVPAVGTAATPQRKGPAPPILAPHDPRPQHRTRSLEISSHGRMAKRKSHGRRTLEPEQWVSPDFVVKADDDSFVMLAELEGRLRVEWADALADSTLKHGKVTDPLIFWGYLVKSRFMAGELYALSSALVSYIATTPRLLTMTRGAEDKQTSKWIKLHPQADQVRWRSEHCWIYDHPRAGTVYSHGFLFPSEAERVSKQVDRAKEIIKNTTSTKISSSSLTSEVASLLSDPGLVALSTSTSSATSTGKDDTSTIQVPGNTGAWTWDPDRWQPGPPSPAATPLPPSSPFLSRSTVSDFGNRYTFPMSNLSIPMQVEALIEGSPISRLRTRFPLHDNATSSSALIGEEPKWDEALKAWDERETYEQRYALSTLRARGVRDPSAPIKPPSVEEEEEEPENSDTPASMRLFGPRGIGLGGTVVVHFIKRNEWFLEAAMAMLGPSWNGDEERINPGEPKSGEGPKTVISKTQSFKKKRQEEPVAEDDGAPEDDAIPLEDDGLVVHPGVDQAP</sequence>
<evidence type="ECO:0000256" key="4">
    <source>
        <dbReference type="ARBA" id="ARBA00022679"/>
    </source>
</evidence>
<evidence type="ECO:0000256" key="6">
    <source>
        <dbReference type="ARBA" id="ARBA00022968"/>
    </source>
</evidence>
<evidence type="ECO:0000313" key="12">
    <source>
        <dbReference type="EMBL" id="KIO25806.1"/>
    </source>
</evidence>
<feature type="region of interest" description="Disordered" evidence="10">
    <location>
        <begin position="1"/>
        <end position="52"/>
    </location>
</feature>
<dbReference type="HOGENOM" id="CLU_015642_1_0_1"/>
<comment type="similarity">
    <text evidence="2">Belongs to the glycosyltransferase 31 family.</text>
</comment>
<feature type="compositionally biased region" description="Acidic residues" evidence="10">
    <location>
        <begin position="766"/>
        <end position="775"/>
    </location>
</feature>
<feature type="compositionally biased region" description="Basic residues" evidence="10">
    <location>
        <begin position="421"/>
        <end position="430"/>
    </location>
</feature>
<evidence type="ECO:0000256" key="8">
    <source>
        <dbReference type="ARBA" id="ARBA00023034"/>
    </source>
</evidence>
<feature type="transmembrane region" description="Helical" evidence="11">
    <location>
        <begin position="160"/>
        <end position="184"/>
    </location>
</feature>
<comment type="subcellular location">
    <subcellularLocation>
        <location evidence="1">Golgi apparatus membrane</location>
        <topology evidence="1">Single-pass type II membrane protein</topology>
    </subcellularLocation>
</comment>
<keyword evidence="3" id="KW-0328">Glycosyltransferase</keyword>
<feature type="compositionally biased region" description="Basic and acidic residues" evidence="10">
    <location>
        <begin position="822"/>
        <end position="835"/>
    </location>
</feature>
<dbReference type="AlphaFoldDB" id="A0A0C3QH62"/>
<proteinExistence type="inferred from homology"/>
<dbReference type="OrthoDB" id="2139606at2759"/>
<evidence type="ECO:0000256" key="1">
    <source>
        <dbReference type="ARBA" id="ARBA00004323"/>
    </source>
</evidence>